<dbReference type="EMBL" id="JBHLSV010000013">
    <property type="protein sequence ID" value="MFC0674598.1"/>
    <property type="molecule type" value="Genomic_DNA"/>
</dbReference>
<keyword evidence="2" id="KW-1185">Reference proteome</keyword>
<reference evidence="1 2" key="1">
    <citation type="submission" date="2024-09" db="EMBL/GenBank/DDBJ databases">
        <authorList>
            <person name="Sun Q."/>
            <person name="Mori K."/>
        </authorList>
    </citation>
    <scope>NUCLEOTIDE SEQUENCE [LARGE SCALE GENOMIC DNA]</scope>
    <source>
        <strain evidence="1 2">CICC 10874</strain>
    </source>
</reference>
<gene>
    <name evidence="1" type="ORF">ACFFF6_11590</name>
</gene>
<comment type="caution">
    <text evidence="1">The sequence shown here is derived from an EMBL/GenBank/DDBJ whole genome shotgun (WGS) entry which is preliminary data.</text>
</comment>
<evidence type="ECO:0000313" key="2">
    <source>
        <dbReference type="Proteomes" id="UP001589793"/>
    </source>
</evidence>
<accession>A0ABV6RCB4</accession>
<name>A0ABV6RCB4_9MICO</name>
<organism evidence="1 2">
    <name type="scientific">Brachybacterium hainanense</name>
    <dbReference type="NCBI Taxonomy" id="1541174"/>
    <lineage>
        <taxon>Bacteria</taxon>
        <taxon>Bacillati</taxon>
        <taxon>Actinomycetota</taxon>
        <taxon>Actinomycetes</taxon>
        <taxon>Micrococcales</taxon>
        <taxon>Dermabacteraceae</taxon>
        <taxon>Brachybacterium</taxon>
    </lineage>
</organism>
<dbReference type="RefSeq" id="WP_376980844.1">
    <property type="nucleotide sequence ID" value="NZ_JBHLSV010000013.1"/>
</dbReference>
<evidence type="ECO:0000313" key="1">
    <source>
        <dbReference type="EMBL" id="MFC0674598.1"/>
    </source>
</evidence>
<protein>
    <recommendedName>
        <fullName evidence="3">Alkaline ceramidase</fullName>
    </recommendedName>
</protein>
<proteinExistence type="predicted"/>
<evidence type="ECO:0008006" key="3">
    <source>
        <dbReference type="Google" id="ProtNLM"/>
    </source>
</evidence>
<dbReference type="Proteomes" id="UP001589793">
    <property type="component" value="Unassembled WGS sequence"/>
</dbReference>
<sequence length="429" mass="44367">MIAVGAAVEVVDVPIGTPMAGFAARTGPSEGVLDPTTARALALGGALLIAVDVCALHERSCEEVRRRLGSAATSCTVVATHTHAGPACAGGRVGPAHEGLEQAVVDAAVRAGRRALASTVPCTLELARATGLGVVHDRRRGIPADPPLSLLTARDRSGTVIARLAHLACHPVVMDASNRLISGDFPAFLRSALEEADGGTAVFVPGCAGDLNTGHRAEDSYRADGGAARSPQEARRIGELLAARALTAPAEELTAASGQEVVGARSRDVGLELAVPSPAQIREDRSRWVARRPGAPAPEAHLLDIWIAWADAALGDPAPGRTWQGRVTALRIGPLLLVTLPGEPFLRSAERIEEGIRAATGPGARIIVLGCADGVPGYLPPAEAYPEGGYEVADAHRYYAMPGPFAAGSAERLERTAVAIGVELLEESR</sequence>